<feature type="region of interest" description="Disordered" evidence="2">
    <location>
        <begin position="1"/>
        <end position="129"/>
    </location>
</feature>
<evidence type="ECO:0000313" key="3">
    <source>
        <dbReference type="EMBL" id="KFK40862.1"/>
    </source>
</evidence>
<dbReference type="Proteomes" id="UP000029120">
    <property type="component" value="Chromosome 2"/>
</dbReference>
<proteinExistence type="predicted"/>
<organism evidence="3 4">
    <name type="scientific">Arabis alpina</name>
    <name type="common">Alpine rock-cress</name>
    <dbReference type="NCBI Taxonomy" id="50452"/>
    <lineage>
        <taxon>Eukaryota</taxon>
        <taxon>Viridiplantae</taxon>
        <taxon>Streptophyta</taxon>
        <taxon>Embryophyta</taxon>
        <taxon>Tracheophyta</taxon>
        <taxon>Spermatophyta</taxon>
        <taxon>Magnoliopsida</taxon>
        <taxon>eudicotyledons</taxon>
        <taxon>Gunneridae</taxon>
        <taxon>Pentapetalae</taxon>
        <taxon>rosids</taxon>
        <taxon>malvids</taxon>
        <taxon>Brassicales</taxon>
        <taxon>Brassicaceae</taxon>
        <taxon>Arabideae</taxon>
        <taxon>Arabis</taxon>
    </lineage>
</organism>
<keyword evidence="1" id="KW-0175">Coiled coil</keyword>
<feature type="coiled-coil region" evidence="1">
    <location>
        <begin position="268"/>
        <end position="295"/>
    </location>
</feature>
<protein>
    <submittedName>
        <fullName evidence="3">Uncharacterized protein</fullName>
    </submittedName>
</protein>
<feature type="compositionally biased region" description="Polar residues" evidence="2">
    <location>
        <begin position="1"/>
        <end position="11"/>
    </location>
</feature>
<dbReference type="EMBL" id="CM002870">
    <property type="protein sequence ID" value="KFK40862.1"/>
    <property type="molecule type" value="Genomic_DNA"/>
</dbReference>
<evidence type="ECO:0000313" key="4">
    <source>
        <dbReference type="Proteomes" id="UP000029120"/>
    </source>
</evidence>
<dbReference type="Gramene" id="KFK40862">
    <property type="protein sequence ID" value="KFK40862"/>
    <property type="gene ID" value="AALP_AA2G051300"/>
</dbReference>
<accession>A0A087HFG0</accession>
<keyword evidence="4" id="KW-1185">Reference proteome</keyword>
<evidence type="ECO:0000256" key="2">
    <source>
        <dbReference type="SAM" id="MobiDB-lite"/>
    </source>
</evidence>
<dbReference type="AlphaFoldDB" id="A0A087HFG0"/>
<evidence type="ECO:0000256" key="1">
    <source>
        <dbReference type="SAM" id="Coils"/>
    </source>
</evidence>
<gene>
    <name evidence="3" type="ordered locus">AALP_Aa2g051300</name>
</gene>
<name>A0A087HFG0_ARAAL</name>
<reference evidence="4" key="1">
    <citation type="journal article" date="2015" name="Nat. Plants">
        <title>Genome expansion of Arabis alpina linked with retrotransposition and reduced symmetric DNA methylation.</title>
        <authorList>
            <person name="Willing E.M."/>
            <person name="Rawat V."/>
            <person name="Mandakova T."/>
            <person name="Maumus F."/>
            <person name="James G.V."/>
            <person name="Nordstroem K.J."/>
            <person name="Becker C."/>
            <person name="Warthmann N."/>
            <person name="Chica C."/>
            <person name="Szarzynska B."/>
            <person name="Zytnicki M."/>
            <person name="Albani M.C."/>
            <person name="Kiefer C."/>
            <person name="Bergonzi S."/>
            <person name="Castaings L."/>
            <person name="Mateos J.L."/>
            <person name="Berns M.C."/>
            <person name="Bujdoso N."/>
            <person name="Piofczyk T."/>
            <person name="de Lorenzo L."/>
            <person name="Barrero-Sicilia C."/>
            <person name="Mateos I."/>
            <person name="Piednoel M."/>
            <person name="Hagmann J."/>
            <person name="Chen-Min-Tao R."/>
            <person name="Iglesias-Fernandez R."/>
            <person name="Schuster S.C."/>
            <person name="Alonso-Blanco C."/>
            <person name="Roudier F."/>
            <person name="Carbonero P."/>
            <person name="Paz-Ares J."/>
            <person name="Davis S.J."/>
            <person name="Pecinka A."/>
            <person name="Quesneville H."/>
            <person name="Colot V."/>
            <person name="Lysak M.A."/>
            <person name="Weigel D."/>
            <person name="Coupland G."/>
            <person name="Schneeberger K."/>
        </authorList>
    </citation>
    <scope>NUCLEOTIDE SEQUENCE [LARGE SCALE GENOMIC DNA]</scope>
    <source>
        <strain evidence="4">cv. Pajares</strain>
    </source>
</reference>
<feature type="compositionally biased region" description="Polar residues" evidence="2">
    <location>
        <begin position="70"/>
        <end position="79"/>
    </location>
</feature>
<feature type="region of interest" description="Disordered" evidence="2">
    <location>
        <begin position="307"/>
        <end position="381"/>
    </location>
</feature>
<sequence>MSSESSASVSLNRKRVHRDPSVTLAYASGHRLDASVPVGVPLAGPSDRRSSDALSPEAELPDHRPEVVPSQETGPTISRSVLKDSTEEGSLYARLETSSGRSEPSERVETNESTSGGDKGSFMNFQNAAPKSLGPGLGHGIKLDDSNDVASTMSSSLVYALRPAGEWEDISIIYPQTNDQPWSLPSGYMCVYECFIKNGGLRFPIPRLLLQYCHRRRDDFSPSDPDVRFAMSAISMFASYNFLSDAWYASDQKNRKLNTQIGELVAELNRSLEARRNAELEVDALTSALAEAEEIKRKEVSRVEGEVAELNSSSKDAVDGMDQLELQGGDAEDDTKPAGTKDPAATEEPGATEAVDATTGEAIAPLFSLPDSTPEEQVAAP</sequence>